<sequence>MEWNKIIPYILNITRHNNFIIKNNYSRWWRITQFSVNLLRRTKFKRDCEFEYIINFKERGLTNELGGKKPIRYIKFRCIKIPIQNDRKDYFKNQIKIKQKAILLIISIASFELIDSGSVIVSTNSSSICTKHLVRKIKVSLNSDSLNRELTVKQIKIKYGQLFDKRTLENFKFGVDRAITKVPTGELNQIYKSVQNLVKIYGFLSISFEPNEDIEIIYVESRLCRLFPF</sequence>
<keyword evidence="2" id="KW-1185">Reference proteome</keyword>
<comment type="caution">
    <text evidence="1">The sequence shown here is derived from an EMBL/GenBank/DDBJ whole genome shotgun (WGS) entry which is preliminary data.</text>
</comment>
<reference evidence="1 2" key="1">
    <citation type="journal article" date="2018" name="Sci. Rep.">
        <title>Genomic signatures of local adaptation to the degree of environmental predictability in rotifers.</title>
        <authorList>
            <person name="Franch-Gras L."/>
            <person name="Hahn C."/>
            <person name="Garcia-Roger E.M."/>
            <person name="Carmona M.J."/>
            <person name="Serra M."/>
            <person name="Gomez A."/>
        </authorList>
    </citation>
    <scope>NUCLEOTIDE SEQUENCE [LARGE SCALE GENOMIC DNA]</scope>
    <source>
        <strain evidence="1">HYR1</strain>
    </source>
</reference>
<evidence type="ECO:0000313" key="1">
    <source>
        <dbReference type="EMBL" id="RNA26110.1"/>
    </source>
</evidence>
<evidence type="ECO:0000313" key="2">
    <source>
        <dbReference type="Proteomes" id="UP000276133"/>
    </source>
</evidence>
<dbReference type="EMBL" id="REGN01002801">
    <property type="protein sequence ID" value="RNA26110.1"/>
    <property type="molecule type" value="Genomic_DNA"/>
</dbReference>
<organism evidence="1 2">
    <name type="scientific">Brachionus plicatilis</name>
    <name type="common">Marine rotifer</name>
    <name type="synonym">Brachionus muelleri</name>
    <dbReference type="NCBI Taxonomy" id="10195"/>
    <lineage>
        <taxon>Eukaryota</taxon>
        <taxon>Metazoa</taxon>
        <taxon>Spiralia</taxon>
        <taxon>Gnathifera</taxon>
        <taxon>Rotifera</taxon>
        <taxon>Eurotatoria</taxon>
        <taxon>Monogononta</taxon>
        <taxon>Pseudotrocha</taxon>
        <taxon>Ploima</taxon>
        <taxon>Brachionidae</taxon>
        <taxon>Brachionus</taxon>
    </lineage>
</organism>
<proteinExistence type="predicted"/>
<gene>
    <name evidence="1" type="ORF">BpHYR1_021929</name>
</gene>
<protein>
    <submittedName>
        <fullName evidence="1">Uncharacterized protein</fullName>
    </submittedName>
</protein>
<accession>A0A3M7RRS1</accession>
<name>A0A3M7RRS1_BRAPC</name>
<dbReference type="AlphaFoldDB" id="A0A3M7RRS1"/>
<dbReference type="Proteomes" id="UP000276133">
    <property type="component" value="Unassembled WGS sequence"/>
</dbReference>